<gene>
    <name evidence="1" type="ORF">F7Q92_08870</name>
</gene>
<evidence type="ECO:0000313" key="2">
    <source>
        <dbReference type="Proteomes" id="UP000430120"/>
    </source>
</evidence>
<dbReference type="InterPro" id="IPR016181">
    <property type="entry name" value="Acyl_CoA_acyltransferase"/>
</dbReference>
<comment type="caution">
    <text evidence="1">The sequence shown here is derived from an EMBL/GenBank/DDBJ whole genome shotgun (WGS) entry which is preliminary data.</text>
</comment>
<accession>A0A643FCL9</accession>
<evidence type="ECO:0000313" key="1">
    <source>
        <dbReference type="EMBL" id="KAB0583268.1"/>
    </source>
</evidence>
<keyword evidence="2" id="KW-1185">Reference proteome</keyword>
<dbReference type="SUPFAM" id="SSF55729">
    <property type="entry name" value="Acyl-CoA N-acyltransferases (Nat)"/>
    <property type="match status" value="1"/>
</dbReference>
<organism evidence="1 2">
    <name type="scientific">Ideonella dechloratans</name>
    <dbReference type="NCBI Taxonomy" id="36863"/>
    <lineage>
        <taxon>Bacteria</taxon>
        <taxon>Pseudomonadati</taxon>
        <taxon>Pseudomonadota</taxon>
        <taxon>Betaproteobacteria</taxon>
        <taxon>Burkholderiales</taxon>
        <taxon>Sphaerotilaceae</taxon>
        <taxon>Ideonella</taxon>
    </lineage>
</organism>
<proteinExistence type="predicted"/>
<dbReference type="EMBL" id="VZPB01000016">
    <property type="protein sequence ID" value="KAB0583268.1"/>
    <property type="molecule type" value="Genomic_DNA"/>
</dbReference>
<protein>
    <submittedName>
        <fullName evidence="1">Uncharacterized protein</fullName>
    </submittedName>
</protein>
<name>A0A643FCL9_IDEDE</name>
<sequence>MNCSDRLIGVDEPVAWREALEGVPHSFYATWDCCHAAALNTGWPTQLYVGEREGVRVVCPLSVRQHRGAIDWVTPTGFSGFASNGAWPGFADHWAAFAKGRGVVCSYLAQHPDFGDGALEGAAAGEEALYFLDLRQGLDGVLAQADTTRRKDWQRWQDRGGQFVTDRDTLAAFLLAQYGPFMDRMGAGRAARWRDDALQALLQCPSVGLVGTADAQGQMLAVILYGWTAWGAEGMLQASLPEGRDHTIALMLGGVRDLSARGIPWFNLGGGVRSGDSVAAAKRRWRPREASFRRLKQTYDPVRYAALCAEAGVAADATEGYFPAYYATGSAR</sequence>
<dbReference type="OrthoDB" id="8479075at2"/>
<dbReference type="RefSeq" id="WP_151123791.1">
    <property type="nucleotide sequence ID" value="NZ_VZPB01000016.1"/>
</dbReference>
<dbReference type="Proteomes" id="UP000430120">
    <property type="component" value="Unassembled WGS sequence"/>
</dbReference>
<dbReference type="Gene3D" id="3.40.630.30">
    <property type="match status" value="1"/>
</dbReference>
<reference evidence="1 2" key="1">
    <citation type="submission" date="2019-09" db="EMBL/GenBank/DDBJ databases">
        <title>Draft genome sequences of 48 bacterial type strains from the CCUG.</title>
        <authorList>
            <person name="Tunovic T."/>
            <person name="Pineiro-Iglesias B."/>
            <person name="Unosson C."/>
            <person name="Inganas E."/>
            <person name="Ohlen M."/>
            <person name="Cardew S."/>
            <person name="Jensie-Markopoulos S."/>
            <person name="Salva-Serra F."/>
            <person name="Jaen-Luchoro D."/>
            <person name="Karlsson R."/>
            <person name="Svensson-Stadler L."/>
            <person name="Chun J."/>
            <person name="Moore E."/>
        </authorList>
    </citation>
    <scope>NUCLEOTIDE SEQUENCE [LARGE SCALE GENOMIC DNA]</scope>
    <source>
        <strain evidence="1 2">CCUG 30977</strain>
    </source>
</reference>
<dbReference type="AlphaFoldDB" id="A0A643FCL9"/>